<proteinExistence type="predicted"/>
<gene>
    <name evidence="1" type="ORF">EDD68_10669</name>
</gene>
<protein>
    <submittedName>
        <fullName evidence="1">Uncharacterized protein DUF1878</fullName>
    </submittedName>
</protein>
<name>A0A4R3N9K3_9BACI</name>
<accession>A0A4R3N9K3</accession>
<dbReference type="RefSeq" id="WP_132371452.1">
    <property type="nucleotide sequence ID" value="NZ_SMAN01000006.1"/>
</dbReference>
<dbReference type="Pfam" id="PF08963">
    <property type="entry name" value="DUF1878"/>
    <property type="match status" value="1"/>
</dbReference>
<dbReference type="Gene3D" id="1.10.3750.10">
    <property type="entry name" value="YhaI-like"/>
    <property type="match status" value="1"/>
</dbReference>
<evidence type="ECO:0000313" key="2">
    <source>
        <dbReference type="Proteomes" id="UP000294650"/>
    </source>
</evidence>
<dbReference type="InterPro" id="IPR035945">
    <property type="entry name" value="YhaI-like_sf"/>
</dbReference>
<dbReference type="SUPFAM" id="SSF109915">
    <property type="entry name" value="Hypothetical protein YhaI"/>
    <property type="match status" value="1"/>
</dbReference>
<comment type="caution">
    <text evidence="1">The sequence shown here is derived from an EMBL/GenBank/DDBJ whole genome shotgun (WGS) entry which is preliminary data.</text>
</comment>
<evidence type="ECO:0000313" key="1">
    <source>
        <dbReference type="EMBL" id="TCT23659.1"/>
    </source>
</evidence>
<organism evidence="1 2">
    <name type="scientific">Melghiribacillus thermohalophilus</name>
    <dbReference type="NCBI Taxonomy" id="1324956"/>
    <lineage>
        <taxon>Bacteria</taxon>
        <taxon>Bacillati</taxon>
        <taxon>Bacillota</taxon>
        <taxon>Bacilli</taxon>
        <taxon>Bacillales</taxon>
        <taxon>Bacillaceae</taxon>
        <taxon>Melghiribacillus</taxon>
    </lineage>
</organism>
<dbReference type="AlphaFoldDB" id="A0A4R3N9K3"/>
<dbReference type="OrthoDB" id="2353223at2"/>
<reference evidence="1 2" key="1">
    <citation type="submission" date="2019-03" db="EMBL/GenBank/DDBJ databases">
        <title>Genomic Encyclopedia of Type Strains, Phase IV (KMG-IV): sequencing the most valuable type-strain genomes for metagenomic binning, comparative biology and taxonomic classification.</title>
        <authorList>
            <person name="Goeker M."/>
        </authorList>
    </citation>
    <scope>NUCLEOTIDE SEQUENCE [LARGE SCALE GENOMIC DNA]</scope>
    <source>
        <strain evidence="1 2">DSM 25894</strain>
    </source>
</reference>
<dbReference type="EMBL" id="SMAN01000006">
    <property type="protein sequence ID" value="TCT23659.1"/>
    <property type="molecule type" value="Genomic_DNA"/>
</dbReference>
<sequence length="114" mass="13584">MEKKCKSFETVKFQMELLMNVMDWGHYPFTRLIIQRGLSPSEYRELIDMVRDLNEKYRSQKKEGMLDFTSLLVQFAGMLHEKLDPNETIQAMKTEQVFPELMGEFLAILEREEN</sequence>
<keyword evidence="2" id="KW-1185">Reference proteome</keyword>
<dbReference type="InterPro" id="IPR015058">
    <property type="entry name" value="DUF1878"/>
</dbReference>
<dbReference type="Proteomes" id="UP000294650">
    <property type="component" value="Unassembled WGS sequence"/>
</dbReference>